<dbReference type="SUPFAM" id="SSF55486">
    <property type="entry name" value="Metalloproteases ('zincins'), catalytic domain"/>
    <property type="match status" value="1"/>
</dbReference>
<dbReference type="AlphaFoldDB" id="A0A6G7YCI6"/>
<dbReference type="Proteomes" id="UP000502035">
    <property type="component" value="Chromosome"/>
</dbReference>
<name>A0A6G7YCI6_9ACTN</name>
<accession>A0A6G7YCI6</accession>
<protein>
    <recommendedName>
        <fullName evidence="3">Matrixin family metalloprotease</fullName>
    </recommendedName>
</protein>
<dbReference type="Gene3D" id="3.40.390.10">
    <property type="entry name" value="Collagenase (Catalytic Domain)"/>
    <property type="match status" value="1"/>
</dbReference>
<gene>
    <name evidence="1" type="ORF">G7071_01715</name>
</gene>
<evidence type="ECO:0000313" key="2">
    <source>
        <dbReference type="Proteomes" id="UP000502035"/>
    </source>
</evidence>
<dbReference type="KEGG" id="npi:G7071_01715"/>
<evidence type="ECO:0008006" key="3">
    <source>
        <dbReference type="Google" id="ProtNLM"/>
    </source>
</evidence>
<dbReference type="GO" id="GO:0008237">
    <property type="term" value="F:metallopeptidase activity"/>
    <property type="evidence" value="ECO:0007669"/>
    <property type="project" value="InterPro"/>
</dbReference>
<reference evidence="1 2" key="1">
    <citation type="submission" date="2020-03" db="EMBL/GenBank/DDBJ databases">
        <title>Nocardioides sp. nov., isolated from fish.</title>
        <authorList>
            <person name="Hyun D.-W."/>
            <person name="Bae J.-W."/>
        </authorList>
    </citation>
    <scope>NUCLEOTIDE SEQUENCE [LARGE SCALE GENOMIC DNA]</scope>
    <source>
        <strain evidence="1 2">HDW12A</strain>
    </source>
</reference>
<keyword evidence="2" id="KW-1185">Reference proteome</keyword>
<evidence type="ECO:0000313" key="1">
    <source>
        <dbReference type="EMBL" id="QIK74348.1"/>
    </source>
</evidence>
<proteinExistence type="predicted"/>
<organism evidence="1 2">
    <name type="scientific">Nocardioides piscis</name>
    <dbReference type="NCBI Taxonomy" id="2714938"/>
    <lineage>
        <taxon>Bacteria</taxon>
        <taxon>Bacillati</taxon>
        <taxon>Actinomycetota</taxon>
        <taxon>Actinomycetes</taxon>
        <taxon>Propionibacteriales</taxon>
        <taxon>Nocardioidaceae</taxon>
        <taxon>Nocardioides</taxon>
    </lineage>
</organism>
<dbReference type="EMBL" id="CP049866">
    <property type="protein sequence ID" value="QIK74348.1"/>
    <property type="molecule type" value="Genomic_DNA"/>
</dbReference>
<dbReference type="InterPro" id="IPR024079">
    <property type="entry name" value="MetalloPept_cat_dom_sf"/>
</dbReference>
<sequence>MMEAVVLHEIAHVVGLGHVNEPMELMHASNGGQVDHGPGDLEGLARLGSLPCR</sequence>